<dbReference type="EMBL" id="SMMG02000009">
    <property type="protein sequence ID" value="KAA3461313.1"/>
    <property type="molecule type" value="Genomic_DNA"/>
</dbReference>
<dbReference type="Proteomes" id="UP000325315">
    <property type="component" value="Unassembled WGS sequence"/>
</dbReference>
<name>A0A5B6UV49_9ROSI</name>
<feature type="compositionally biased region" description="Basic and acidic residues" evidence="1">
    <location>
        <begin position="65"/>
        <end position="75"/>
    </location>
</feature>
<evidence type="ECO:0000313" key="3">
    <source>
        <dbReference type="Proteomes" id="UP000325315"/>
    </source>
</evidence>
<proteinExistence type="predicted"/>
<sequence length="75" mass="8323">MWSTFGSNRRGNAVNENGCEASKILSGPDNLTREETSKNVEDLQEDPREANEEPEKVTNSIAELGNEKTKEPTKT</sequence>
<feature type="region of interest" description="Disordered" evidence="1">
    <location>
        <begin position="1"/>
        <end position="75"/>
    </location>
</feature>
<feature type="compositionally biased region" description="Basic and acidic residues" evidence="1">
    <location>
        <begin position="31"/>
        <end position="56"/>
    </location>
</feature>
<protein>
    <submittedName>
        <fullName evidence="2">Uncharacterized protein</fullName>
    </submittedName>
</protein>
<feature type="compositionally biased region" description="Polar residues" evidence="1">
    <location>
        <begin position="1"/>
        <end position="10"/>
    </location>
</feature>
<gene>
    <name evidence="2" type="ORF">EPI10_027889</name>
</gene>
<accession>A0A5B6UV49</accession>
<keyword evidence="3" id="KW-1185">Reference proteome</keyword>
<evidence type="ECO:0000256" key="1">
    <source>
        <dbReference type="SAM" id="MobiDB-lite"/>
    </source>
</evidence>
<comment type="caution">
    <text evidence="2">The sequence shown here is derived from an EMBL/GenBank/DDBJ whole genome shotgun (WGS) entry which is preliminary data.</text>
</comment>
<organism evidence="2 3">
    <name type="scientific">Gossypium australe</name>
    <dbReference type="NCBI Taxonomy" id="47621"/>
    <lineage>
        <taxon>Eukaryota</taxon>
        <taxon>Viridiplantae</taxon>
        <taxon>Streptophyta</taxon>
        <taxon>Embryophyta</taxon>
        <taxon>Tracheophyta</taxon>
        <taxon>Spermatophyta</taxon>
        <taxon>Magnoliopsida</taxon>
        <taxon>eudicotyledons</taxon>
        <taxon>Gunneridae</taxon>
        <taxon>Pentapetalae</taxon>
        <taxon>rosids</taxon>
        <taxon>malvids</taxon>
        <taxon>Malvales</taxon>
        <taxon>Malvaceae</taxon>
        <taxon>Malvoideae</taxon>
        <taxon>Gossypium</taxon>
    </lineage>
</organism>
<reference evidence="2" key="1">
    <citation type="submission" date="2019-08" db="EMBL/GenBank/DDBJ databases">
        <authorList>
            <person name="Liu F."/>
        </authorList>
    </citation>
    <scope>NUCLEOTIDE SEQUENCE [LARGE SCALE GENOMIC DNA]</scope>
    <source>
        <strain evidence="2">PA1801</strain>
        <tissue evidence="2">Leaf</tissue>
    </source>
</reference>
<dbReference type="AlphaFoldDB" id="A0A5B6UV49"/>
<evidence type="ECO:0000313" key="2">
    <source>
        <dbReference type="EMBL" id="KAA3461313.1"/>
    </source>
</evidence>